<sequence length="274" mass="30304">MGNVKFRLGQDRRNNPRFWIVPNSSFLGLRPLCGTTLKNERPHPPPPFLKGMERNSFAYAYSRSQWSLISGGALSPSAFPRKLLEKRENQNLMAPLRFRDFVDRATNLGLPTSEWWGPNHNRFQSRWGPVLSLILLTNILRAADTGPGCKGSRKGRTVGEVQCEVAAIGGKRGAGVPYDRQAVGDKTSEIKIMGGEVNRDARSRGTRCSSFRVVGRLLILGEKQGDRSRPTNDKAVRAQPGRIGRRCTVRAPIPEADKGVPLSEEGERKAGMGE</sequence>
<feature type="region of interest" description="Disordered" evidence="1">
    <location>
        <begin position="224"/>
        <end position="274"/>
    </location>
</feature>
<reference evidence="2 3" key="1">
    <citation type="journal article" date="2019" name="Nat. Ecol. Evol.">
        <title>Megaphylogeny resolves global patterns of mushroom evolution.</title>
        <authorList>
            <person name="Varga T."/>
            <person name="Krizsan K."/>
            <person name="Foldi C."/>
            <person name="Dima B."/>
            <person name="Sanchez-Garcia M."/>
            <person name="Sanchez-Ramirez S."/>
            <person name="Szollosi G.J."/>
            <person name="Szarkandi J.G."/>
            <person name="Papp V."/>
            <person name="Albert L."/>
            <person name="Andreopoulos W."/>
            <person name="Angelini C."/>
            <person name="Antonin V."/>
            <person name="Barry K.W."/>
            <person name="Bougher N.L."/>
            <person name="Buchanan P."/>
            <person name="Buyck B."/>
            <person name="Bense V."/>
            <person name="Catcheside P."/>
            <person name="Chovatia M."/>
            <person name="Cooper J."/>
            <person name="Damon W."/>
            <person name="Desjardin D."/>
            <person name="Finy P."/>
            <person name="Geml J."/>
            <person name="Haridas S."/>
            <person name="Hughes K."/>
            <person name="Justo A."/>
            <person name="Karasinski D."/>
            <person name="Kautmanova I."/>
            <person name="Kiss B."/>
            <person name="Kocsube S."/>
            <person name="Kotiranta H."/>
            <person name="LaButti K.M."/>
            <person name="Lechner B.E."/>
            <person name="Liimatainen K."/>
            <person name="Lipzen A."/>
            <person name="Lukacs Z."/>
            <person name="Mihaltcheva S."/>
            <person name="Morgado L.N."/>
            <person name="Niskanen T."/>
            <person name="Noordeloos M.E."/>
            <person name="Ohm R.A."/>
            <person name="Ortiz-Santana B."/>
            <person name="Ovrebo C."/>
            <person name="Racz N."/>
            <person name="Riley R."/>
            <person name="Savchenko A."/>
            <person name="Shiryaev A."/>
            <person name="Soop K."/>
            <person name="Spirin V."/>
            <person name="Szebenyi C."/>
            <person name="Tomsovsky M."/>
            <person name="Tulloss R.E."/>
            <person name="Uehling J."/>
            <person name="Grigoriev I.V."/>
            <person name="Vagvolgyi C."/>
            <person name="Papp T."/>
            <person name="Martin F.M."/>
            <person name="Miettinen O."/>
            <person name="Hibbett D.S."/>
            <person name="Nagy L.G."/>
        </authorList>
    </citation>
    <scope>NUCLEOTIDE SEQUENCE [LARGE SCALE GENOMIC DNA]</scope>
    <source>
        <strain evidence="2 3">FP101781</strain>
    </source>
</reference>
<gene>
    <name evidence="2" type="ORF">FA13DRAFT_1844478</name>
</gene>
<protein>
    <submittedName>
        <fullName evidence="2">Uncharacterized protein</fullName>
    </submittedName>
</protein>
<evidence type="ECO:0000256" key="1">
    <source>
        <dbReference type="SAM" id="MobiDB-lite"/>
    </source>
</evidence>
<dbReference type="Proteomes" id="UP000298030">
    <property type="component" value="Unassembled WGS sequence"/>
</dbReference>
<name>A0A4Y7TDL8_COPMI</name>
<dbReference type="EMBL" id="QPFP01000018">
    <property type="protein sequence ID" value="TEB31662.1"/>
    <property type="molecule type" value="Genomic_DNA"/>
</dbReference>
<evidence type="ECO:0000313" key="2">
    <source>
        <dbReference type="EMBL" id="TEB31662.1"/>
    </source>
</evidence>
<dbReference type="AlphaFoldDB" id="A0A4Y7TDL8"/>
<keyword evidence="3" id="KW-1185">Reference proteome</keyword>
<proteinExistence type="predicted"/>
<feature type="compositionally biased region" description="Basic and acidic residues" evidence="1">
    <location>
        <begin position="265"/>
        <end position="274"/>
    </location>
</feature>
<comment type="caution">
    <text evidence="2">The sequence shown here is derived from an EMBL/GenBank/DDBJ whole genome shotgun (WGS) entry which is preliminary data.</text>
</comment>
<accession>A0A4Y7TDL8</accession>
<organism evidence="2 3">
    <name type="scientific">Coprinellus micaceus</name>
    <name type="common">Glistening ink-cap mushroom</name>
    <name type="synonym">Coprinus micaceus</name>
    <dbReference type="NCBI Taxonomy" id="71717"/>
    <lineage>
        <taxon>Eukaryota</taxon>
        <taxon>Fungi</taxon>
        <taxon>Dikarya</taxon>
        <taxon>Basidiomycota</taxon>
        <taxon>Agaricomycotina</taxon>
        <taxon>Agaricomycetes</taxon>
        <taxon>Agaricomycetidae</taxon>
        <taxon>Agaricales</taxon>
        <taxon>Agaricineae</taxon>
        <taxon>Psathyrellaceae</taxon>
        <taxon>Coprinellus</taxon>
    </lineage>
</organism>
<evidence type="ECO:0000313" key="3">
    <source>
        <dbReference type="Proteomes" id="UP000298030"/>
    </source>
</evidence>
<feature type="compositionally biased region" description="Basic and acidic residues" evidence="1">
    <location>
        <begin position="224"/>
        <end position="236"/>
    </location>
</feature>